<dbReference type="GO" id="GO:0032259">
    <property type="term" value="P:methylation"/>
    <property type="evidence" value="ECO:0007669"/>
    <property type="project" value="UniProtKB-KW"/>
</dbReference>
<dbReference type="Gene3D" id="3.40.50.150">
    <property type="entry name" value="Vaccinia Virus protein VP39"/>
    <property type="match status" value="1"/>
</dbReference>
<keyword evidence="1" id="KW-0808">Transferase</keyword>
<evidence type="ECO:0000313" key="1">
    <source>
        <dbReference type="EMBL" id="MBF4474374.1"/>
    </source>
</evidence>
<name>A0A843AT04_METFO</name>
<dbReference type="Proteomes" id="UP000606900">
    <property type="component" value="Unassembled WGS sequence"/>
</dbReference>
<gene>
    <name evidence="1" type="ORF">ISP06_02735</name>
</gene>
<dbReference type="InterPro" id="IPR029063">
    <property type="entry name" value="SAM-dependent_MTases_sf"/>
</dbReference>
<dbReference type="Pfam" id="PF13489">
    <property type="entry name" value="Methyltransf_23"/>
    <property type="match status" value="1"/>
</dbReference>
<organism evidence="1 2">
    <name type="scientific">Methanobacterium formicicum</name>
    <dbReference type="NCBI Taxonomy" id="2162"/>
    <lineage>
        <taxon>Archaea</taxon>
        <taxon>Methanobacteriati</taxon>
        <taxon>Methanobacteriota</taxon>
        <taxon>Methanomada group</taxon>
        <taxon>Methanobacteria</taxon>
        <taxon>Methanobacteriales</taxon>
        <taxon>Methanobacteriaceae</taxon>
        <taxon>Methanobacterium</taxon>
    </lineage>
</organism>
<sequence length="226" mass="25890">MVKYDALNLNPFSVHQKIIGCVGKQKKILDVGCAVGVLAKEMKNNDCEVVGIELDDKSADIAQEHCVELVRGNVESIELEDNYSNYFDFIIFADVLEHLRDPSNVLKRFVKYLKDDGYIIVSLPNIANWRIRLKLLSGNFNYESHGILDESHLRFFTEKTAKDLITNSKLEISKFDITVGDVNKFSRMFNFMGGIWPTFFAYQFLIVAKKGNNCYNAIKLEQQTKE</sequence>
<dbReference type="CDD" id="cd02440">
    <property type="entry name" value="AdoMet_MTases"/>
    <property type="match status" value="1"/>
</dbReference>
<dbReference type="PANTHER" id="PTHR43861">
    <property type="entry name" value="TRANS-ACONITATE 2-METHYLTRANSFERASE-RELATED"/>
    <property type="match status" value="1"/>
</dbReference>
<evidence type="ECO:0000313" key="2">
    <source>
        <dbReference type="Proteomes" id="UP000606900"/>
    </source>
</evidence>
<keyword evidence="1" id="KW-0489">Methyltransferase</keyword>
<dbReference type="EMBL" id="JADIIL010000013">
    <property type="protein sequence ID" value="MBF4474374.1"/>
    <property type="molecule type" value="Genomic_DNA"/>
</dbReference>
<accession>A0A843AT04</accession>
<comment type="caution">
    <text evidence="1">The sequence shown here is derived from an EMBL/GenBank/DDBJ whole genome shotgun (WGS) entry which is preliminary data.</text>
</comment>
<dbReference type="GO" id="GO:0008168">
    <property type="term" value="F:methyltransferase activity"/>
    <property type="evidence" value="ECO:0007669"/>
    <property type="project" value="UniProtKB-KW"/>
</dbReference>
<reference evidence="1" key="1">
    <citation type="submission" date="2020-10" db="EMBL/GenBank/DDBJ databases">
        <title>Dehalococcoides mccartyi of a TCE/Cr reducing biochatode.</title>
        <authorList>
            <person name="Matturro B."/>
        </authorList>
    </citation>
    <scope>NUCLEOTIDE SEQUENCE</scope>
    <source>
        <strain evidence="1">Bin2</strain>
    </source>
</reference>
<dbReference type="AlphaFoldDB" id="A0A843AT04"/>
<dbReference type="SUPFAM" id="SSF53335">
    <property type="entry name" value="S-adenosyl-L-methionine-dependent methyltransferases"/>
    <property type="match status" value="1"/>
</dbReference>
<protein>
    <submittedName>
        <fullName evidence="1">Class I SAM-dependent methyltransferase</fullName>
    </submittedName>
</protein>
<proteinExistence type="predicted"/>